<dbReference type="NCBIfam" id="TIGR01533">
    <property type="entry name" value="lipo_e_P4"/>
    <property type="match status" value="1"/>
</dbReference>
<proteinExistence type="predicted"/>
<evidence type="ECO:0000313" key="4">
    <source>
        <dbReference type="Proteomes" id="UP001560573"/>
    </source>
</evidence>
<gene>
    <name evidence="3" type="ORF">QTN47_18155</name>
</gene>
<evidence type="ECO:0000313" key="3">
    <source>
        <dbReference type="EMBL" id="MEX6689436.1"/>
    </source>
</evidence>
<dbReference type="PIRSF" id="PIRSF019271">
    <property type="entry name" value="Acid_Ptase_C"/>
    <property type="match status" value="1"/>
</dbReference>
<dbReference type="Proteomes" id="UP001560573">
    <property type="component" value="Unassembled WGS sequence"/>
</dbReference>
<protein>
    <submittedName>
        <fullName evidence="3">5'-nucleotidase, lipoprotein e(P4) family</fullName>
    </submittedName>
</protein>
<evidence type="ECO:0000256" key="2">
    <source>
        <dbReference type="SAM" id="SignalP"/>
    </source>
</evidence>
<dbReference type="PANTHER" id="PTHR31284">
    <property type="entry name" value="ACID PHOSPHATASE-LIKE PROTEIN"/>
    <property type="match status" value="1"/>
</dbReference>
<dbReference type="InterPro" id="IPR036412">
    <property type="entry name" value="HAD-like_sf"/>
</dbReference>
<dbReference type="PROSITE" id="PS51257">
    <property type="entry name" value="PROKAR_LIPOPROTEIN"/>
    <property type="match status" value="1"/>
</dbReference>
<dbReference type="SUPFAM" id="SSF56784">
    <property type="entry name" value="HAD-like"/>
    <property type="match status" value="1"/>
</dbReference>
<feature type="signal peptide" evidence="2">
    <location>
        <begin position="1"/>
        <end position="23"/>
    </location>
</feature>
<name>A0ABV3ZHR1_9BACT</name>
<dbReference type="PANTHER" id="PTHR31284:SF10">
    <property type="entry name" value="ACID PHOSPHATASE-LIKE PROTEIN"/>
    <property type="match status" value="1"/>
</dbReference>
<dbReference type="EMBL" id="JAULBC010000006">
    <property type="protein sequence ID" value="MEX6689436.1"/>
    <property type="molecule type" value="Genomic_DNA"/>
</dbReference>
<comment type="caution">
    <text evidence="3">The sequence shown here is derived from an EMBL/GenBank/DDBJ whole genome shotgun (WGS) entry which is preliminary data.</text>
</comment>
<dbReference type="Pfam" id="PF03767">
    <property type="entry name" value="Acid_phosphat_B"/>
    <property type="match status" value="1"/>
</dbReference>
<keyword evidence="4" id="KW-1185">Reference proteome</keyword>
<evidence type="ECO:0000256" key="1">
    <source>
        <dbReference type="ARBA" id="ARBA00022729"/>
    </source>
</evidence>
<dbReference type="SFLD" id="SFLDS00003">
    <property type="entry name" value="Haloacid_Dehalogenase"/>
    <property type="match status" value="1"/>
</dbReference>
<dbReference type="InterPro" id="IPR006423">
    <property type="entry name" value="Lipo_e_P4"/>
</dbReference>
<feature type="chain" id="PRO_5045415092" evidence="2">
    <location>
        <begin position="24"/>
        <end position="261"/>
    </location>
</feature>
<keyword evidence="1 2" id="KW-0732">Signal</keyword>
<dbReference type="RefSeq" id="WP_369330843.1">
    <property type="nucleotide sequence ID" value="NZ_JAULBC010000006.1"/>
</dbReference>
<keyword evidence="3" id="KW-0449">Lipoprotein</keyword>
<dbReference type="Gene3D" id="3.40.50.1000">
    <property type="entry name" value="HAD superfamily/HAD-like"/>
    <property type="match status" value="1"/>
</dbReference>
<sequence length="261" mass="29508">MNKLKIIAVAAFASILVLMQSCSTQNIYYAPVWAAAYQQKAAENKALAMQAYNIAHERLDKYIAEPSDKPFAVITDIDETVLDNSPYIVHRALRNKGYSDTTWKAWTARVDADTIAGALSFFTYAASKKVEVFYVSNRQQSEASQTLANLKKWNFPYADETHLLLKVNTSSKDARRAAVATKYNVLMWFGDNLGDFEGTYDTLPVAARDKQTVQERDKFGSRFIVLPNAMYGGWQSALLNYNHKLSAKEQKKLIESQLKNY</sequence>
<dbReference type="SFLD" id="SFLDG01125">
    <property type="entry name" value="C1.1:_Acid_Phosphatase_Like"/>
    <property type="match status" value="1"/>
</dbReference>
<dbReference type="InterPro" id="IPR023214">
    <property type="entry name" value="HAD_sf"/>
</dbReference>
<accession>A0ABV3ZHR1</accession>
<organism evidence="3 4">
    <name type="scientific">Danxiaibacter flavus</name>
    <dbReference type="NCBI Taxonomy" id="3049108"/>
    <lineage>
        <taxon>Bacteria</taxon>
        <taxon>Pseudomonadati</taxon>
        <taxon>Bacteroidota</taxon>
        <taxon>Chitinophagia</taxon>
        <taxon>Chitinophagales</taxon>
        <taxon>Chitinophagaceae</taxon>
        <taxon>Danxiaibacter</taxon>
    </lineage>
</organism>
<dbReference type="InterPro" id="IPR005519">
    <property type="entry name" value="Acid_phosphat_B-like"/>
</dbReference>
<reference evidence="3 4" key="1">
    <citation type="submission" date="2023-07" db="EMBL/GenBank/DDBJ databases">
        <authorList>
            <person name="Lian W.-H."/>
        </authorList>
    </citation>
    <scope>NUCLEOTIDE SEQUENCE [LARGE SCALE GENOMIC DNA]</scope>
    <source>
        <strain evidence="3 4">SYSU DXS3180</strain>
    </source>
</reference>